<dbReference type="InterPro" id="IPR000897">
    <property type="entry name" value="SRP54_GTPase_dom"/>
</dbReference>
<dbReference type="AlphaFoldDB" id="A0A2N0P2P2"/>
<evidence type="ECO:0000256" key="3">
    <source>
        <dbReference type="ARBA" id="ARBA00022741"/>
    </source>
</evidence>
<dbReference type="Gene3D" id="3.30.450.60">
    <property type="match status" value="1"/>
</dbReference>
<comment type="similarity">
    <text evidence="2">Belongs to the GTP-binding SRP family.</text>
</comment>
<evidence type="ECO:0000313" key="10">
    <source>
        <dbReference type="EMBL" id="PKC01106.1"/>
    </source>
</evidence>
<dbReference type="Proteomes" id="UP000232722">
    <property type="component" value="Unassembled WGS sequence"/>
</dbReference>
<dbReference type="InterPro" id="IPR036225">
    <property type="entry name" value="SRP/SRP_N"/>
</dbReference>
<keyword evidence="4" id="KW-0256">Endoplasmic reticulum</keyword>
<dbReference type="SUPFAM" id="SSF52540">
    <property type="entry name" value="P-loop containing nucleoside triphosphate hydrolases"/>
    <property type="match status" value="2"/>
</dbReference>
<dbReference type="GO" id="GO:0006614">
    <property type="term" value="P:SRP-dependent cotranslational protein targeting to membrane"/>
    <property type="evidence" value="ECO:0007669"/>
    <property type="project" value="InterPro"/>
</dbReference>
<comment type="caution">
    <text evidence="10">The sequence shown here is derived from an EMBL/GenBank/DDBJ whole genome shotgun (WGS) entry which is preliminary data.</text>
</comment>
<keyword evidence="3" id="KW-0547">Nucleotide-binding</keyword>
<dbReference type="SUPFAM" id="SSF64356">
    <property type="entry name" value="SNARE-like"/>
    <property type="match status" value="1"/>
</dbReference>
<dbReference type="SMART" id="SM00962">
    <property type="entry name" value="SRP54"/>
    <property type="match status" value="1"/>
</dbReference>
<dbReference type="Pfam" id="PF04086">
    <property type="entry name" value="SRP-alpha_N"/>
    <property type="match status" value="1"/>
</dbReference>
<feature type="compositionally biased region" description="Basic residues" evidence="8">
    <location>
        <begin position="181"/>
        <end position="190"/>
    </location>
</feature>
<dbReference type="VEuPathDB" id="FungiDB:RhiirA1_430216"/>
<feature type="compositionally biased region" description="Basic and acidic residues" evidence="8">
    <location>
        <begin position="214"/>
        <end position="241"/>
    </location>
</feature>
<keyword evidence="5" id="KW-0342">GTP-binding</keyword>
<dbReference type="FunFam" id="3.40.50.300:FF:000188">
    <property type="entry name" value="signal recognition particle receptor subunit alpha"/>
    <property type="match status" value="1"/>
</dbReference>
<dbReference type="InterPro" id="IPR042101">
    <property type="entry name" value="SRP54_N_sf"/>
</dbReference>
<feature type="region of interest" description="Disordered" evidence="8">
    <location>
        <begin position="271"/>
        <end position="292"/>
    </location>
</feature>
<dbReference type="SUPFAM" id="SSF47364">
    <property type="entry name" value="Domain of the SRP/SRP receptor G-proteins"/>
    <property type="match status" value="1"/>
</dbReference>
<reference evidence="10 11" key="1">
    <citation type="submission" date="2016-04" db="EMBL/GenBank/DDBJ databases">
        <title>Genome analyses suggest a sexual origin of heterokaryosis in a supposedly ancient asexual fungus.</title>
        <authorList>
            <person name="Ropars J."/>
            <person name="Sedzielewska K."/>
            <person name="Noel J."/>
            <person name="Charron P."/>
            <person name="Farinelli L."/>
            <person name="Marton T."/>
            <person name="Kruger M."/>
            <person name="Pelin A."/>
            <person name="Brachmann A."/>
            <person name="Corradi N."/>
        </authorList>
    </citation>
    <scope>NUCLEOTIDE SEQUENCE [LARGE SCALE GENOMIC DNA]</scope>
    <source>
        <strain evidence="10 11">A5</strain>
    </source>
</reference>
<evidence type="ECO:0000259" key="9">
    <source>
        <dbReference type="PROSITE" id="PS00300"/>
    </source>
</evidence>
<dbReference type="GO" id="GO:0005047">
    <property type="term" value="F:signal recognition particle binding"/>
    <property type="evidence" value="ECO:0007669"/>
    <property type="project" value="InterPro"/>
</dbReference>
<dbReference type="SUPFAM" id="SSF55608">
    <property type="entry name" value="Homing endonucleases"/>
    <property type="match status" value="1"/>
</dbReference>
<dbReference type="InterPro" id="IPR036844">
    <property type="entry name" value="Hint_dom_sf"/>
</dbReference>
<protein>
    <recommendedName>
        <fullName evidence="9">SRP54-type proteins GTP-binding domain-containing protein</fullName>
    </recommendedName>
</protein>
<proteinExistence type="inferred from homology"/>
<dbReference type="PANTHER" id="PTHR43134:SF1">
    <property type="entry name" value="SIGNAL RECOGNITION PARTICLE RECEPTOR SUBUNIT ALPHA"/>
    <property type="match status" value="1"/>
</dbReference>
<feature type="region of interest" description="Disordered" evidence="8">
    <location>
        <begin position="123"/>
        <end position="247"/>
    </location>
</feature>
<keyword evidence="7" id="KW-0675">Receptor</keyword>
<dbReference type="Gene3D" id="1.20.120.140">
    <property type="entry name" value="Signal recognition particle SRP54, nucleotide-binding domain"/>
    <property type="match status" value="1"/>
</dbReference>
<feature type="compositionally biased region" description="Basic and acidic residues" evidence="8">
    <location>
        <begin position="170"/>
        <end position="180"/>
    </location>
</feature>
<feature type="compositionally biased region" description="Acidic residues" evidence="8">
    <location>
        <begin position="271"/>
        <end position="283"/>
    </location>
</feature>
<dbReference type="InterPro" id="IPR027417">
    <property type="entry name" value="P-loop_NTPase"/>
</dbReference>
<dbReference type="Gene3D" id="3.10.28.10">
    <property type="entry name" value="Homing endonucleases"/>
    <property type="match status" value="1"/>
</dbReference>
<dbReference type="Gene3D" id="2.170.16.10">
    <property type="entry name" value="Hedgehog/Intein (Hint) domain"/>
    <property type="match status" value="1"/>
</dbReference>
<dbReference type="VEuPathDB" id="FungiDB:FUN_012160"/>
<comment type="subcellular location">
    <subcellularLocation>
        <location evidence="1">Endoplasmic reticulum membrane</location>
        <topology evidence="1">Peripheral membrane protein</topology>
        <orientation evidence="1">Cytoplasmic side</orientation>
    </subcellularLocation>
</comment>
<dbReference type="InterPro" id="IPR013822">
    <property type="entry name" value="Signal_recog_particl_SRP54_hlx"/>
</dbReference>
<dbReference type="InterPro" id="IPR007868">
    <property type="entry name" value="Hom_end_hint"/>
</dbReference>
<dbReference type="InterPro" id="IPR027434">
    <property type="entry name" value="Homing_endonucl"/>
</dbReference>
<dbReference type="PROSITE" id="PS00300">
    <property type="entry name" value="SRP54"/>
    <property type="match status" value="1"/>
</dbReference>
<evidence type="ECO:0000256" key="4">
    <source>
        <dbReference type="ARBA" id="ARBA00022824"/>
    </source>
</evidence>
<dbReference type="EMBL" id="LLXJ01001698">
    <property type="protein sequence ID" value="PKC01106.1"/>
    <property type="molecule type" value="Genomic_DNA"/>
</dbReference>
<keyword evidence="6" id="KW-0472">Membrane</keyword>
<dbReference type="Pfam" id="PF05203">
    <property type="entry name" value="Hom_end_hint"/>
    <property type="match status" value="1"/>
</dbReference>
<sequence length="1230" mass="139335">MLDFFTILTKGGIVLWSKSFTRITSSPVNSLIGDVLIEERAGENSYTKDSYSLKWTFANELDLIFVAAYQKILQLAYIEELLATVKKFFCDKFANFIKDSGKLHKFDFDEDFGAILNKIEEKDSKSHEKLSKPRPFEKTKKFKETAEGSKKLSVSDISKPPTNPIISEDEIARNIEELHRYNGKRGRGGRKQSGTGRPNVSSDEKKQARKKTMRVWDDKVSKAEMESLDYSGDKGDSDKSSSVDPQNLVDQNQLGQFQDGYYEVQDIGQDDDEDEFEEDDYNETNDTSVENNSGSSILSFFKSITGQKEITEQDLVPVLAKMKEHLIKKNVAADIAAHLCDSVARNLVGQKTGSFKSIQSTVKQSMEMSLKRILTPKTSVDLLRDIAQAQSDSRPYTICFIGVNGVGKCFAKGTKILMYDGTHQNVEELNVGNQIMGDDDNPRTIQSTTKGEGIMYRIIPNDKGPAKFFECNDQHILVLKFAAEPYMRSEEIPIINRSPRIRLFWYEYDTQNNMIVKKNDSFYYGPGEDYPKKEVAKRAAIREMARRPNLVSSDFIWEIPIKDFLTASDEIQRSCLMFKPNQVIFKSVQGRFRVILSKILGVSPTNSQISAASWLVGVWIGGGIVKSPIIYVNENEKEILRAIEQYSEMLNWRYMKELHKAKLDDSEWKISFMSDNDIENGFYVLLQTLDILDTKKVPPVIMTDELDQVRLPLLAGILDISSHLLEENRNYRYVYRSLHERCEQICNLANLSGFYSTNIVSNMKECSDNITTPSCCTIISGNKLEKLPLVISRKKVFRNRDHPKFNRDMVWGFKVEKVGLGSYYGFKVDKNERILLADLTVSHNSTNLSKTCFWLLQNGLKVLIAACDTFRSGAVEQLRVHVRNLNALGQNSNVELYERGYGKDAAGIAKDAINYAIEQYSEMLNWRYMKELHKAKLDDSEWKISFMSDNDIENVPSVIMTDELDQVRLPLLAGILDISSHLLEENRNTDMFTVANMKECSDNITTPSCCTIISANKLEKLPLVLKKVFKNPNLIAIWYGDLNPRIYHWLLQKVLIAACDTFRSGAVEQLRVHVRNLNALGQNSNVELYERGYGKDAAGIAKDAINYAKINKFDVVLIDTAGQRTINASLVSVNNPDKIIFVGEALVGNEAVDQLTKFNQALKDFSGLQNPRHIDGMILTKFDTVDDKVGAALSMTYTTGQPILFVGTGQTYTDLKNMRVGHIIHSLLKE</sequence>
<evidence type="ECO:0000313" key="11">
    <source>
        <dbReference type="Proteomes" id="UP000232722"/>
    </source>
</evidence>
<dbReference type="GO" id="GO:0030908">
    <property type="term" value="P:protein splicing"/>
    <property type="evidence" value="ECO:0007669"/>
    <property type="project" value="InterPro"/>
</dbReference>
<dbReference type="VEuPathDB" id="FungiDB:RhiirFUN_016321"/>
<dbReference type="GO" id="GO:0006886">
    <property type="term" value="P:intracellular protein transport"/>
    <property type="evidence" value="ECO:0007669"/>
    <property type="project" value="InterPro"/>
</dbReference>
<feature type="compositionally biased region" description="Basic and acidic residues" evidence="8">
    <location>
        <begin position="123"/>
        <end position="150"/>
    </location>
</feature>
<feature type="domain" description="SRP54-type proteins GTP-binding" evidence="9">
    <location>
        <begin position="1202"/>
        <end position="1215"/>
    </location>
</feature>
<dbReference type="PANTHER" id="PTHR43134">
    <property type="entry name" value="SIGNAL RECOGNITION PARTICLE RECEPTOR SUBUNIT ALPHA"/>
    <property type="match status" value="1"/>
</dbReference>
<dbReference type="CDD" id="cd14826">
    <property type="entry name" value="SR_alpha_SRX"/>
    <property type="match status" value="1"/>
</dbReference>
<dbReference type="FunFam" id="1.20.120.140:FF:000009">
    <property type="entry name" value="Signal sequence receptor alpha subunit"/>
    <property type="match status" value="1"/>
</dbReference>
<dbReference type="Pfam" id="PF00448">
    <property type="entry name" value="SRP54"/>
    <property type="match status" value="1"/>
</dbReference>
<dbReference type="SMART" id="SM00963">
    <property type="entry name" value="SRP54_N"/>
    <property type="match status" value="1"/>
</dbReference>
<dbReference type="GO" id="GO:0005525">
    <property type="term" value="F:GTP binding"/>
    <property type="evidence" value="ECO:0007669"/>
    <property type="project" value="UniProtKB-KW"/>
</dbReference>
<dbReference type="VEuPathDB" id="FungiDB:FUN_012161"/>
<dbReference type="VEuPathDB" id="FungiDB:RhiirA1_448384"/>
<dbReference type="VEuPathDB" id="FungiDB:RhiirFUN_022467"/>
<dbReference type="Gene3D" id="3.40.50.300">
    <property type="entry name" value="P-loop containing nucleotide triphosphate hydrolases"/>
    <property type="match status" value="2"/>
</dbReference>
<dbReference type="InterPro" id="IPR007222">
    <property type="entry name" value="Sig_recog_particle_rcpt_asu_N"/>
</dbReference>
<dbReference type="SUPFAM" id="SSF51294">
    <property type="entry name" value="Hedgehog/intein (Hint) domain"/>
    <property type="match status" value="1"/>
</dbReference>
<evidence type="ECO:0000256" key="7">
    <source>
        <dbReference type="ARBA" id="ARBA00023170"/>
    </source>
</evidence>
<dbReference type="Pfam" id="PF02881">
    <property type="entry name" value="SRP54_N"/>
    <property type="match status" value="1"/>
</dbReference>
<evidence type="ECO:0000256" key="6">
    <source>
        <dbReference type="ARBA" id="ARBA00023136"/>
    </source>
</evidence>
<organism evidence="10 11">
    <name type="scientific">Rhizophagus irregularis</name>
    <dbReference type="NCBI Taxonomy" id="588596"/>
    <lineage>
        <taxon>Eukaryota</taxon>
        <taxon>Fungi</taxon>
        <taxon>Fungi incertae sedis</taxon>
        <taxon>Mucoromycota</taxon>
        <taxon>Glomeromycotina</taxon>
        <taxon>Glomeromycetes</taxon>
        <taxon>Glomerales</taxon>
        <taxon>Glomeraceae</taxon>
        <taxon>Rhizophagus</taxon>
    </lineage>
</organism>
<dbReference type="GO" id="GO:0005785">
    <property type="term" value="C:signal recognition particle receptor complex"/>
    <property type="evidence" value="ECO:0007669"/>
    <property type="project" value="InterPro"/>
</dbReference>
<evidence type="ECO:0000256" key="1">
    <source>
        <dbReference type="ARBA" id="ARBA00004397"/>
    </source>
</evidence>
<gene>
    <name evidence="10" type="ORF">RhiirA5_504807</name>
</gene>
<dbReference type="VEuPathDB" id="FungiDB:FUN_017136"/>
<evidence type="ECO:0000256" key="5">
    <source>
        <dbReference type="ARBA" id="ARBA00023134"/>
    </source>
</evidence>
<name>A0A2N0P2P2_9GLOM</name>
<evidence type="ECO:0000256" key="8">
    <source>
        <dbReference type="SAM" id="MobiDB-lite"/>
    </source>
</evidence>
<reference evidence="10 11" key="2">
    <citation type="submission" date="2017-09" db="EMBL/GenBank/DDBJ databases">
        <title>Extensive intraspecific genome diversity in a model arbuscular mycorrhizal fungus.</title>
        <authorList>
            <person name="Chen E.C."/>
            <person name="Morin E."/>
            <person name="Beaudet D."/>
            <person name="Noel J."/>
            <person name="Ndikumana S."/>
            <person name="Charron P."/>
            <person name="St-Onge C."/>
            <person name="Giorgi J."/>
            <person name="Grigoriev I.V."/>
            <person name="Roux C."/>
            <person name="Martin F.M."/>
            <person name="Corradi N."/>
        </authorList>
    </citation>
    <scope>NUCLEOTIDE SEQUENCE [LARGE SCALE GENOMIC DNA]</scope>
    <source>
        <strain evidence="10 11">A5</strain>
    </source>
</reference>
<evidence type="ECO:0000256" key="2">
    <source>
        <dbReference type="ARBA" id="ARBA00008531"/>
    </source>
</evidence>
<dbReference type="GO" id="GO:0003924">
    <property type="term" value="F:GTPase activity"/>
    <property type="evidence" value="ECO:0007669"/>
    <property type="project" value="InterPro"/>
</dbReference>
<dbReference type="InterPro" id="IPR011012">
    <property type="entry name" value="Longin-like_dom_sf"/>
</dbReference>
<accession>A0A2N0P2P2</accession>